<feature type="transmembrane region" description="Helical" evidence="1">
    <location>
        <begin position="201"/>
        <end position="218"/>
    </location>
</feature>
<keyword evidence="1" id="KW-1133">Transmembrane helix</keyword>
<sequence>MLVRKKTLKGLPFIFLLVIHISLLTYTFYKKENRKKVLIMLLNNIGFAYFFEYIIFTIFNSYSYQPRIVKNKSFDNTIGAIMSQAVFVPMTAVFITSFQLGWKVKMIFSLYFFLIERLFIKLSIFKTNWWRSLYTATLIPIYFAICTFWQKKLNRQEPVVLFTTLVNSLIVINANIIYLLAFFRKIKFGKGHVRSWNEHFVISPLYTFCISLLTVIAVRKNSFKTQLMGVLGIHYLLGKLNIIKTSFPFVLWTTSQILMFYIGVFFKKIAYEIGNSKK</sequence>
<protein>
    <submittedName>
        <fullName evidence="2">Uncharacterized protein</fullName>
    </submittedName>
</protein>
<feature type="transmembrane region" description="Helical" evidence="1">
    <location>
        <begin position="161"/>
        <end position="181"/>
    </location>
</feature>
<proteinExistence type="predicted"/>
<comment type="caution">
    <text evidence="2">The sequence shown here is derived from an EMBL/GenBank/DDBJ whole genome shotgun (WGS) entry which is preliminary data.</text>
</comment>
<reference evidence="2 3" key="1">
    <citation type="journal article" date="2019" name="Int. J. Syst. Evol. Microbiol.">
        <title>Anaerobacillus alkaliphilus sp. nov., a novel alkaliphilic and moderately halophilic bacterium.</title>
        <authorList>
            <person name="Borsodi A.K."/>
            <person name="Aszalos J.M."/>
            <person name="Bihari P."/>
            <person name="Nagy I."/>
            <person name="Schumann P."/>
            <person name="Sproer C."/>
            <person name="Kovacs A.L."/>
            <person name="Boka K."/>
            <person name="Dobosy P."/>
            <person name="Ovari M."/>
            <person name="Szili-Kovacs T."/>
            <person name="Toth E."/>
        </authorList>
    </citation>
    <scope>NUCLEOTIDE SEQUENCE [LARGE SCALE GENOMIC DNA]</scope>
    <source>
        <strain evidence="2 3">B16-10</strain>
    </source>
</reference>
<accession>A0A4Q0VTQ4</accession>
<feature type="transmembrane region" description="Helical" evidence="1">
    <location>
        <begin position="249"/>
        <end position="270"/>
    </location>
</feature>
<gene>
    <name evidence="2" type="ORF">DS745_07935</name>
</gene>
<keyword evidence="1" id="KW-0472">Membrane</keyword>
<feature type="transmembrane region" description="Helical" evidence="1">
    <location>
        <begin position="12"/>
        <end position="29"/>
    </location>
</feature>
<name>A0A4Q0VTQ4_9BACI</name>
<keyword evidence="3" id="KW-1185">Reference proteome</keyword>
<evidence type="ECO:0000313" key="3">
    <source>
        <dbReference type="Proteomes" id="UP000290649"/>
    </source>
</evidence>
<dbReference type="EMBL" id="QOUX01000027">
    <property type="protein sequence ID" value="RXJ02014.1"/>
    <property type="molecule type" value="Genomic_DNA"/>
</dbReference>
<keyword evidence="1" id="KW-0812">Transmembrane</keyword>
<evidence type="ECO:0000313" key="2">
    <source>
        <dbReference type="EMBL" id="RXJ02014.1"/>
    </source>
</evidence>
<feature type="transmembrane region" description="Helical" evidence="1">
    <location>
        <begin position="41"/>
        <end position="59"/>
    </location>
</feature>
<dbReference type="AlphaFoldDB" id="A0A4Q0VTQ4"/>
<feature type="transmembrane region" description="Helical" evidence="1">
    <location>
        <begin position="131"/>
        <end position="149"/>
    </location>
</feature>
<organism evidence="2 3">
    <name type="scientific">Anaerobacillus alkaliphilus</name>
    <dbReference type="NCBI Taxonomy" id="1548597"/>
    <lineage>
        <taxon>Bacteria</taxon>
        <taxon>Bacillati</taxon>
        <taxon>Bacillota</taxon>
        <taxon>Bacilli</taxon>
        <taxon>Bacillales</taxon>
        <taxon>Bacillaceae</taxon>
        <taxon>Anaerobacillus</taxon>
    </lineage>
</organism>
<dbReference type="Proteomes" id="UP000290649">
    <property type="component" value="Unassembled WGS sequence"/>
</dbReference>
<feature type="transmembrane region" description="Helical" evidence="1">
    <location>
        <begin position="79"/>
        <end position="100"/>
    </location>
</feature>
<evidence type="ECO:0000256" key="1">
    <source>
        <dbReference type="SAM" id="Phobius"/>
    </source>
</evidence>